<organism evidence="1 2">
    <name type="scientific">Hyalangium minutum</name>
    <dbReference type="NCBI Taxonomy" id="394096"/>
    <lineage>
        <taxon>Bacteria</taxon>
        <taxon>Pseudomonadati</taxon>
        <taxon>Myxococcota</taxon>
        <taxon>Myxococcia</taxon>
        <taxon>Myxococcales</taxon>
        <taxon>Cystobacterineae</taxon>
        <taxon>Archangiaceae</taxon>
        <taxon>Hyalangium</taxon>
    </lineage>
</organism>
<evidence type="ECO:0000313" key="1">
    <source>
        <dbReference type="EMBL" id="KFE59523.1"/>
    </source>
</evidence>
<evidence type="ECO:0000313" key="2">
    <source>
        <dbReference type="Proteomes" id="UP000028725"/>
    </source>
</evidence>
<proteinExistence type="predicted"/>
<comment type="caution">
    <text evidence="1">The sequence shown here is derived from an EMBL/GenBank/DDBJ whole genome shotgun (WGS) entry which is preliminary data.</text>
</comment>
<dbReference type="STRING" id="394096.DB31_6115"/>
<sequence length="301" mass="31476">MTLLSGAAAHADKNDLRLVSLGNPNAGGANASATANSDFQAFARSMAASLMSANLMPPESLGHAGFNVNAELSVVNLPKARAEGEDSGVTIPMEEAQPGTMLVPALHVRKGLPFSTELGGRVAWIERSRMIAATGEVKVALHEGGIIEGFLKYLPDLGVRGHITKLMGAQDLSLTAMGFDVGIGKRLPLGGMVTLTPYGGLDFSVVSAQSATLDFQPDRAPSTTLDPVAALQNTGSYGRLHFHENMTQRIYGGARFVGGVLQLGAEISFTRLGNVPVTDGSEQTRGLPTVVTFNTSLGLDF</sequence>
<gene>
    <name evidence="1" type="ORF">DB31_6115</name>
</gene>
<name>A0A085VVR0_9BACT</name>
<protein>
    <submittedName>
        <fullName evidence="1">Uncharacterized protein</fullName>
    </submittedName>
</protein>
<dbReference type="PATRIC" id="fig|394096.3.peg.8832"/>
<reference evidence="1 2" key="1">
    <citation type="submission" date="2014-04" db="EMBL/GenBank/DDBJ databases">
        <title>Genome assembly of Hyalangium minutum DSM 14724.</title>
        <authorList>
            <person name="Sharma G."/>
            <person name="Subramanian S."/>
        </authorList>
    </citation>
    <scope>NUCLEOTIDE SEQUENCE [LARGE SCALE GENOMIC DNA]</scope>
    <source>
        <strain evidence="1 2">DSM 14724</strain>
    </source>
</reference>
<dbReference type="AlphaFoldDB" id="A0A085VVR0"/>
<keyword evidence="2" id="KW-1185">Reference proteome</keyword>
<dbReference type="Proteomes" id="UP000028725">
    <property type="component" value="Unassembled WGS sequence"/>
</dbReference>
<accession>A0A085VVR0</accession>
<dbReference type="EMBL" id="JMCB01000033">
    <property type="protein sequence ID" value="KFE59523.1"/>
    <property type="molecule type" value="Genomic_DNA"/>
</dbReference>